<dbReference type="Proteomes" id="UP000785679">
    <property type="component" value="Unassembled WGS sequence"/>
</dbReference>
<dbReference type="AlphaFoldDB" id="A0A8J8SY70"/>
<reference evidence="1" key="1">
    <citation type="submission" date="2019-06" db="EMBL/GenBank/DDBJ databases">
        <authorList>
            <person name="Zheng W."/>
        </authorList>
    </citation>
    <scope>NUCLEOTIDE SEQUENCE</scope>
    <source>
        <strain evidence="1">QDHG01</strain>
    </source>
</reference>
<gene>
    <name evidence="1" type="ORF">FGO68_gene12249</name>
</gene>
<sequence>MMAFLTNSLMDMHLHTTRLAFLVSSSHQLIYRRTFDTLLLQFHKFKYVNYINRKSQYIKKRIPRNRNQSR</sequence>
<name>A0A8J8SY70_HALGN</name>
<evidence type="ECO:0000313" key="1">
    <source>
        <dbReference type="EMBL" id="TNV74990.1"/>
    </source>
</evidence>
<organism evidence="1 2">
    <name type="scientific">Halteria grandinella</name>
    <dbReference type="NCBI Taxonomy" id="5974"/>
    <lineage>
        <taxon>Eukaryota</taxon>
        <taxon>Sar</taxon>
        <taxon>Alveolata</taxon>
        <taxon>Ciliophora</taxon>
        <taxon>Intramacronucleata</taxon>
        <taxon>Spirotrichea</taxon>
        <taxon>Stichotrichia</taxon>
        <taxon>Sporadotrichida</taxon>
        <taxon>Halteriidae</taxon>
        <taxon>Halteria</taxon>
    </lineage>
</organism>
<accession>A0A8J8SY70</accession>
<evidence type="ECO:0000313" key="2">
    <source>
        <dbReference type="Proteomes" id="UP000785679"/>
    </source>
</evidence>
<protein>
    <submittedName>
        <fullName evidence="1">Uncharacterized protein</fullName>
    </submittedName>
</protein>
<proteinExistence type="predicted"/>
<comment type="caution">
    <text evidence="1">The sequence shown here is derived from an EMBL/GenBank/DDBJ whole genome shotgun (WGS) entry which is preliminary data.</text>
</comment>
<dbReference type="EMBL" id="RRYP01016532">
    <property type="protein sequence ID" value="TNV74990.1"/>
    <property type="molecule type" value="Genomic_DNA"/>
</dbReference>
<keyword evidence="2" id="KW-1185">Reference proteome</keyword>